<proteinExistence type="predicted"/>
<protein>
    <submittedName>
        <fullName evidence="1">Protein phosphatase methylesterase 1 PME-1</fullName>
    </submittedName>
</protein>
<accession>A0A2P2JXZ4</accession>
<dbReference type="EMBL" id="GGEC01017832">
    <property type="protein sequence ID" value="MBW98315.1"/>
    <property type="molecule type" value="Transcribed_RNA"/>
</dbReference>
<dbReference type="AlphaFoldDB" id="A0A2P2JXZ4"/>
<evidence type="ECO:0000313" key="1">
    <source>
        <dbReference type="EMBL" id="MBW98315.1"/>
    </source>
</evidence>
<sequence length="58" mass="6896">MKLLLFPLQHPQQEVQPSWVMLSWQQHAQQLILPCCKKGHEDKEWQDVGNSTLHEFQT</sequence>
<organism evidence="1">
    <name type="scientific">Rhizophora mucronata</name>
    <name type="common">Asiatic mangrove</name>
    <dbReference type="NCBI Taxonomy" id="61149"/>
    <lineage>
        <taxon>Eukaryota</taxon>
        <taxon>Viridiplantae</taxon>
        <taxon>Streptophyta</taxon>
        <taxon>Embryophyta</taxon>
        <taxon>Tracheophyta</taxon>
        <taxon>Spermatophyta</taxon>
        <taxon>Magnoliopsida</taxon>
        <taxon>eudicotyledons</taxon>
        <taxon>Gunneridae</taxon>
        <taxon>Pentapetalae</taxon>
        <taxon>rosids</taxon>
        <taxon>fabids</taxon>
        <taxon>Malpighiales</taxon>
        <taxon>Rhizophoraceae</taxon>
        <taxon>Rhizophora</taxon>
    </lineage>
</organism>
<reference evidence="1" key="1">
    <citation type="submission" date="2018-02" db="EMBL/GenBank/DDBJ databases">
        <title>Rhizophora mucronata_Transcriptome.</title>
        <authorList>
            <person name="Meera S.P."/>
            <person name="Sreeshan A."/>
            <person name="Augustine A."/>
        </authorList>
    </citation>
    <scope>NUCLEOTIDE SEQUENCE</scope>
    <source>
        <tissue evidence="1">Leaf</tissue>
    </source>
</reference>
<name>A0A2P2JXZ4_RHIMU</name>